<dbReference type="GO" id="GO:0016567">
    <property type="term" value="P:protein ubiquitination"/>
    <property type="evidence" value="ECO:0007669"/>
    <property type="project" value="TreeGrafter"/>
</dbReference>
<protein>
    <submittedName>
        <fullName evidence="7">E3 ubiquitin-protein ligase ATL15</fullName>
    </submittedName>
</protein>
<feature type="compositionally biased region" description="Basic and acidic residues" evidence="5">
    <location>
        <begin position="33"/>
        <end position="47"/>
    </location>
</feature>
<dbReference type="SMART" id="SM00184">
    <property type="entry name" value="RING"/>
    <property type="match status" value="1"/>
</dbReference>
<dbReference type="EMBL" id="BMAV01002052">
    <property type="protein sequence ID" value="GFY40699.1"/>
    <property type="molecule type" value="Genomic_DNA"/>
</dbReference>
<dbReference type="AlphaFoldDB" id="A0A8X7BSQ4"/>
<dbReference type="Proteomes" id="UP000886998">
    <property type="component" value="Unassembled WGS sequence"/>
</dbReference>
<dbReference type="PANTHER" id="PTHR45969:SF69">
    <property type="entry name" value="FINGER DOMAIN PROTEIN, PUTATIVE (AFU_ORTHOLOGUE AFUA_3G12190)-RELATED"/>
    <property type="match status" value="1"/>
</dbReference>
<evidence type="ECO:0000313" key="7">
    <source>
        <dbReference type="EMBL" id="GFY40699.1"/>
    </source>
</evidence>
<keyword evidence="8" id="KW-1185">Reference proteome</keyword>
<comment type="caution">
    <text evidence="7">The sequence shown here is derived from an EMBL/GenBank/DDBJ whole genome shotgun (WGS) entry which is preliminary data.</text>
</comment>
<dbReference type="PROSITE" id="PS50089">
    <property type="entry name" value="ZF_RING_2"/>
    <property type="match status" value="1"/>
</dbReference>
<organism evidence="7 8">
    <name type="scientific">Trichonephila inaurata madagascariensis</name>
    <dbReference type="NCBI Taxonomy" id="2747483"/>
    <lineage>
        <taxon>Eukaryota</taxon>
        <taxon>Metazoa</taxon>
        <taxon>Ecdysozoa</taxon>
        <taxon>Arthropoda</taxon>
        <taxon>Chelicerata</taxon>
        <taxon>Arachnida</taxon>
        <taxon>Araneae</taxon>
        <taxon>Araneomorphae</taxon>
        <taxon>Entelegynae</taxon>
        <taxon>Araneoidea</taxon>
        <taxon>Nephilidae</taxon>
        <taxon>Trichonephila</taxon>
        <taxon>Trichonephila inaurata</taxon>
    </lineage>
</organism>
<evidence type="ECO:0000256" key="4">
    <source>
        <dbReference type="PROSITE-ProRule" id="PRU00175"/>
    </source>
</evidence>
<feature type="region of interest" description="Disordered" evidence="5">
    <location>
        <begin position="1"/>
        <end position="47"/>
    </location>
</feature>
<evidence type="ECO:0000313" key="8">
    <source>
        <dbReference type="Proteomes" id="UP000886998"/>
    </source>
</evidence>
<keyword evidence="3" id="KW-0862">Zinc</keyword>
<evidence type="ECO:0000259" key="6">
    <source>
        <dbReference type="PROSITE" id="PS50089"/>
    </source>
</evidence>
<sequence>MGRTRKPSGGLVSSLSKDKENLPQPRRGCQSRAKLESTGKKNSKLDSTKKEIKCSVCLDTTRRRKMKTLSCKHQFHKKCIDEWLQTQWICPLCRHPLVLDGNETVVSGITAEGRRQHLNTLRQFLRPVEANEMHQLLALLRTMRPRYNLVR</sequence>
<dbReference type="Pfam" id="PF13639">
    <property type="entry name" value="zf-RING_2"/>
    <property type="match status" value="1"/>
</dbReference>
<reference evidence="7" key="1">
    <citation type="submission" date="2020-08" db="EMBL/GenBank/DDBJ databases">
        <title>Multicomponent nature underlies the extraordinary mechanical properties of spider dragline silk.</title>
        <authorList>
            <person name="Kono N."/>
            <person name="Nakamura H."/>
            <person name="Mori M."/>
            <person name="Yoshida Y."/>
            <person name="Ohtoshi R."/>
            <person name="Malay A.D."/>
            <person name="Moran D.A.P."/>
            <person name="Tomita M."/>
            <person name="Numata K."/>
            <person name="Arakawa K."/>
        </authorList>
    </citation>
    <scope>NUCLEOTIDE SEQUENCE</scope>
</reference>
<dbReference type="OrthoDB" id="6427083at2759"/>
<evidence type="ECO:0000256" key="5">
    <source>
        <dbReference type="SAM" id="MobiDB-lite"/>
    </source>
</evidence>
<accession>A0A8X7BSQ4</accession>
<dbReference type="PANTHER" id="PTHR45969">
    <property type="entry name" value="RING ZINC FINGER PROTEIN-RELATED"/>
    <property type="match status" value="1"/>
</dbReference>
<keyword evidence="2 4" id="KW-0863">Zinc-finger</keyword>
<evidence type="ECO:0000256" key="2">
    <source>
        <dbReference type="ARBA" id="ARBA00022771"/>
    </source>
</evidence>
<evidence type="ECO:0000256" key="1">
    <source>
        <dbReference type="ARBA" id="ARBA00022723"/>
    </source>
</evidence>
<dbReference type="GO" id="GO:0008270">
    <property type="term" value="F:zinc ion binding"/>
    <property type="evidence" value="ECO:0007669"/>
    <property type="project" value="UniProtKB-KW"/>
</dbReference>
<feature type="domain" description="RING-type" evidence="6">
    <location>
        <begin position="54"/>
        <end position="94"/>
    </location>
</feature>
<proteinExistence type="predicted"/>
<keyword evidence="1" id="KW-0479">Metal-binding</keyword>
<dbReference type="GO" id="GO:0061630">
    <property type="term" value="F:ubiquitin protein ligase activity"/>
    <property type="evidence" value="ECO:0007669"/>
    <property type="project" value="TreeGrafter"/>
</dbReference>
<dbReference type="SUPFAM" id="SSF57850">
    <property type="entry name" value="RING/U-box"/>
    <property type="match status" value="1"/>
</dbReference>
<name>A0A8X7BSQ4_9ARAC</name>
<gene>
    <name evidence="7" type="primary">NCL1_30166</name>
    <name evidence="7" type="ORF">TNIN_166311</name>
</gene>
<dbReference type="InterPro" id="IPR001841">
    <property type="entry name" value="Znf_RING"/>
</dbReference>
<evidence type="ECO:0000256" key="3">
    <source>
        <dbReference type="ARBA" id="ARBA00022833"/>
    </source>
</evidence>
<dbReference type="Gene3D" id="3.30.40.10">
    <property type="entry name" value="Zinc/RING finger domain, C3HC4 (zinc finger)"/>
    <property type="match status" value="1"/>
</dbReference>
<dbReference type="InterPro" id="IPR013083">
    <property type="entry name" value="Znf_RING/FYVE/PHD"/>
</dbReference>